<dbReference type="GO" id="GO:0016779">
    <property type="term" value="F:nucleotidyltransferase activity"/>
    <property type="evidence" value="ECO:0007669"/>
    <property type="project" value="TreeGrafter"/>
</dbReference>
<comment type="similarity">
    <text evidence="3 11">Belongs to the ubiquitin-activating E1 family.</text>
</comment>
<proteinExistence type="inferred from homology"/>
<dbReference type="Gene3D" id="3.40.50.12550">
    <property type="entry name" value="Ubiquitin-activating enzyme E1, inactive adenylation domain, subdomain 2"/>
    <property type="match status" value="1"/>
</dbReference>
<feature type="domain" description="Ubiquitin-activating enzyme E1 C-terminal" evidence="12">
    <location>
        <begin position="882"/>
        <end position="1009"/>
    </location>
</feature>
<dbReference type="InterPro" id="IPR032420">
    <property type="entry name" value="E1_4HB"/>
</dbReference>
<dbReference type="CDD" id="cd01491">
    <property type="entry name" value="Ube1_repeat1"/>
    <property type="match status" value="1"/>
</dbReference>
<dbReference type="GeneID" id="16071980"/>
<evidence type="ECO:0000256" key="1">
    <source>
        <dbReference type="ARBA" id="ARBA00000488"/>
    </source>
</evidence>
<dbReference type="Gene3D" id="2.40.30.180">
    <property type="entry name" value="Ubiquitin-activating enzyme E1, FCCH domain"/>
    <property type="match status" value="1"/>
</dbReference>
<evidence type="ECO:0000313" key="13">
    <source>
        <dbReference type="EMBL" id="EGD76506.1"/>
    </source>
</evidence>
<name>F2UHA7_SALR5</name>
<dbReference type="Proteomes" id="UP000007799">
    <property type="component" value="Unassembled WGS sequence"/>
</dbReference>
<dbReference type="PANTHER" id="PTHR10953">
    <property type="entry name" value="UBIQUITIN-ACTIVATING ENZYME E1"/>
    <property type="match status" value="1"/>
</dbReference>
<dbReference type="PROSITE" id="PS00536">
    <property type="entry name" value="UBIQUITIN_ACTIVAT_1"/>
    <property type="match status" value="1"/>
</dbReference>
<dbReference type="RefSeq" id="XP_004991420.1">
    <property type="nucleotide sequence ID" value="XM_004991363.1"/>
</dbReference>
<dbReference type="InterPro" id="IPR042449">
    <property type="entry name" value="Ub-E1_IAD_1"/>
</dbReference>
<dbReference type="SMART" id="SM00985">
    <property type="entry name" value="UBA_e1_C"/>
    <property type="match status" value="1"/>
</dbReference>
<feature type="active site" description="Glycyl thioester intermediate" evidence="10">
    <location>
        <position position="590"/>
    </location>
</feature>
<dbReference type="InterPro" id="IPR045886">
    <property type="entry name" value="ThiF/MoeB/HesA"/>
</dbReference>
<dbReference type="PROSITE" id="PS00865">
    <property type="entry name" value="UBIQUITIN_ACTIVAT_2"/>
    <property type="match status" value="1"/>
</dbReference>
<dbReference type="STRING" id="946362.F2UHA7"/>
<evidence type="ECO:0000256" key="2">
    <source>
        <dbReference type="ARBA" id="ARBA00004906"/>
    </source>
</evidence>
<dbReference type="GO" id="GO:0004792">
    <property type="term" value="F:thiosulfate-cyanide sulfurtransferase activity"/>
    <property type="evidence" value="ECO:0007669"/>
    <property type="project" value="TreeGrafter"/>
</dbReference>
<dbReference type="InterPro" id="IPR018075">
    <property type="entry name" value="UBQ-activ_enz_E1"/>
</dbReference>
<dbReference type="InterPro" id="IPR000011">
    <property type="entry name" value="UBQ/SUMO-activ_enz_E1-like"/>
</dbReference>
<evidence type="ECO:0000256" key="4">
    <source>
        <dbReference type="ARBA" id="ARBA00011245"/>
    </source>
</evidence>
<keyword evidence="7 11" id="KW-0547">Nucleotide-binding</keyword>
<dbReference type="InterPro" id="IPR000594">
    <property type="entry name" value="ThiF_NAD_FAD-bd"/>
</dbReference>
<dbReference type="Gene3D" id="1.10.10.2660">
    <property type="entry name" value="Ubiquitin-activating enzyme E1, SCCH domain"/>
    <property type="match status" value="1"/>
</dbReference>
<dbReference type="GO" id="GO:0005737">
    <property type="term" value="C:cytoplasm"/>
    <property type="evidence" value="ECO:0007669"/>
    <property type="project" value="TreeGrafter"/>
</dbReference>
<keyword evidence="9 11" id="KW-0067">ATP-binding</keyword>
<dbReference type="Pfam" id="PF10585">
    <property type="entry name" value="UBA_E1_SCCH"/>
    <property type="match status" value="1"/>
</dbReference>
<dbReference type="CDD" id="cd01490">
    <property type="entry name" value="Ube1_repeat2"/>
    <property type="match status" value="1"/>
</dbReference>
<dbReference type="FunFam" id="3.10.290.60:FF:000001">
    <property type="entry name" value="Ubiquitin-activating enzyme E1 2"/>
    <property type="match status" value="1"/>
</dbReference>
<dbReference type="eggNOG" id="KOG2012">
    <property type="taxonomic scope" value="Eukaryota"/>
</dbReference>
<dbReference type="Gene3D" id="3.10.290.60">
    <property type="entry name" value="Ubiquitin-activating enzyme E1, UFD domain"/>
    <property type="match status" value="1"/>
</dbReference>
<dbReference type="SUPFAM" id="SSF69572">
    <property type="entry name" value="Activating enzymes of the ubiquitin-like proteins"/>
    <property type="match status" value="2"/>
</dbReference>
<dbReference type="EMBL" id="GL832974">
    <property type="protein sequence ID" value="EGD76506.1"/>
    <property type="molecule type" value="Genomic_DNA"/>
</dbReference>
<evidence type="ECO:0000256" key="8">
    <source>
        <dbReference type="ARBA" id="ARBA00022786"/>
    </source>
</evidence>
<evidence type="ECO:0000256" key="6">
    <source>
        <dbReference type="ARBA" id="ARBA00022598"/>
    </source>
</evidence>
<dbReference type="InterPro" id="IPR019572">
    <property type="entry name" value="UBA_E1_SCCH"/>
</dbReference>
<dbReference type="Gene3D" id="3.40.50.720">
    <property type="entry name" value="NAD(P)-binding Rossmann-like Domain"/>
    <property type="match status" value="1"/>
</dbReference>
<gene>
    <name evidence="13" type="ORF">PTSG_07623</name>
</gene>
<comment type="subunit">
    <text evidence="4">Monomer.</text>
</comment>
<reference evidence="13" key="1">
    <citation type="submission" date="2009-08" db="EMBL/GenBank/DDBJ databases">
        <title>Annotation of Salpingoeca rosetta.</title>
        <authorList>
            <consortium name="The Broad Institute Genome Sequencing Platform"/>
            <person name="Russ C."/>
            <person name="Cuomo C."/>
            <person name="Burger G."/>
            <person name="Gray M.W."/>
            <person name="Holland P.W.H."/>
            <person name="King N."/>
            <person name="Lang F.B.F."/>
            <person name="Roger A.J."/>
            <person name="Ruiz-Trillo I."/>
            <person name="Young S.K."/>
            <person name="Zeng Q."/>
            <person name="Gargeya S."/>
            <person name="Alvarado L."/>
            <person name="Berlin A."/>
            <person name="Chapman S.B."/>
            <person name="Chen Z."/>
            <person name="Freedman E."/>
            <person name="Gellesch M."/>
            <person name="Goldberg J."/>
            <person name="Griggs A."/>
            <person name="Gujja S."/>
            <person name="Heilman E."/>
            <person name="Heiman D."/>
            <person name="Howarth C."/>
            <person name="Mehta T."/>
            <person name="Neiman D."/>
            <person name="Pearson M."/>
            <person name="Roberts A."/>
            <person name="Saif S."/>
            <person name="Shea T."/>
            <person name="Shenoy N."/>
            <person name="Sisk P."/>
            <person name="Stolte C."/>
            <person name="Sykes S."/>
            <person name="White J."/>
            <person name="Yandava C."/>
            <person name="Haas B."/>
            <person name="Nusbaum C."/>
            <person name="Birren B."/>
        </authorList>
    </citation>
    <scope>NUCLEOTIDE SEQUENCE [LARGE SCALE GENOMIC DNA]</scope>
    <source>
        <strain evidence="13">ATCC 50818</strain>
    </source>
</reference>
<dbReference type="InterPro" id="IPR035985">
    <property type="entry name" value="Ubiquitin-activating_enz"/>
</dbReference>
<dbReference type="OMA" id="CIREKCN"/>
<dbReference type="InParanoid" id="F2UHA7"/>
<evidence type="ECO:0000256" key="11">
    <source>
        <dbReference type="RuleBase" id="RU000519"/>
    </source>
</evidence>
<dbReference type="InterPro" id="IPR018965">
    <property type="entry name" value="Ub-activating_enz_E1_C"/>
</dbReference>
<dbReference type="InterPro" id="IPR042063">
    <property type="entry name" value="Ubi_acti_E1_SCCH"/>
</dbReference>
<dbReference type="KEGG" id="sre:PTSG_07623"/>
<dbReference type="GO" id="GO:0005524">
    <property type="term" value="F:ATP binding"/>
    <property type="evidence" value="ECO:0007669"/>
    <property type="project" value="UniProtKB-KW"/>
</dbReference>
<evidence type="ECO:0000313" key="14">
    <source>
        <dbReference type="Proteomes" id="UP000007799"/>
    </source>
</evidence>
<dbReference type="NCBIfam" id="TIGR01408">
    <property type="entry name" value="Ube1"/>
    <property type="match status" value="1"/>
</dbReference>
<evidence type="ECO:0000256" key="7">
    <source>
        <dbReference type="ARBA" id="ARBA00022741"/>
    </source>
</evidence>
<keyword evidence="14" id="KW-1185">Reference proteome</keyword>
<comment type="catalytic activity">
    <reaction evidence="1">
        <text>ATP + ubiquitin + [E1 ubiquitin-activating enzyme]-L-cysteine = AMP + diphosphate + S-ubiquitinyl-[E1 ubiquitin-activating enzyme]-L-cysteine.</text>
        <dbReference type="EC" id="6.2.1.45"/>
    </reaction>
</comment>
<dbReference type="OrthoDB" id="10252231at2759"/>
<comment type="pathway">
    <text evidence="2">Protein modification; protein ubiquitination.</text>
</comment>
<dbReference type="GO" id="GO:0004839">
    <property type="term" value="F:ubiquitin activating enzyme activity"/>
    <property type="evidence" value="ECO:0007669"/>
    <property type="project" value="UniProtKB-EC"/>
</dbReference>
<dbReference type="FunFam" id="1.10.10.2660:FF:000001">
    <property type="entry name" value="Ubiquitin-activating enzyme E1 1"/>
    <property type="match status" value="1"/>
</dbReference>
<dbReference type="FunFam" id="3.40.50.12550:FF:000001">
    <property type="entry name" value="Ubiquitin-activating enzyme E1 1"/>
    <property type="match status" value="1"/>
</dbReference>
<dbReference type="Pfam" id="PF09358">
    <property type="entry name" value="E1_UFD"/>
    <property type="match status" value="1"/>
</dbReference>
<protein>
    <recommendedName>
        <fullName evidence="5">E1 ubiquitin-activating enzyme</fullName>
        <ecNumber evidence="5">6.2.1.45</ecNumber>
    </recommendedName>
</protein>
<dbReference type="Pfam" id="PF16190">
    <property type="entry name" value="E1_FCCH"/>
    <property type="match status" value="1"/>
</dbReference>
<evidence type="ECO:0000256" key="10">
    <source>
        <dbReference type="PROSITE-ProRule" id="PRU10132"/>
    </source>
</evidence>
<dbReference type="InterPro" id="IPR018074">
    <property type="entry name" value="UBQ-activ_enz_E1_CS"/>
</dbReference>
<evidence type="ECO:0000256" key="9">
    <source>
        <dbReference type="ARBA" id="ARBA00022840"/>
    </source>
</evidence>
<dbReference type="PANTHER" id="PTHR10953:SF102">
    <property type="entry name" value="ADENYLYLTRANSFERASE AND SULFURTRANSFERASE MOCS3"/>
    <property type="match status" value="1"/>
</dbReference>
<sequence length="1016" mass="112540">MSEQKQQQQQHGEIDEGLYSRQLYVLGHEAMRKMQAAHVLISGMNGVGVEIAKNVVLGGVKSVTIHDENPVSLRDLSSQFFLREADVGKNRAAVTADRLGELNPYVPVKVLTGELTEEAIKPFSVIVLTASTLDEQLRIDAAARASKKAVVVAETRGLFGQVFCDFGPSFVVTDANGEEPASVMLASISRDKDGIVTCHDEGRHGFEDGDYVVFSEVQGMTELNDGKPRKITVKGPFTFSIGDTTNMSEYVRGGVATQVKQPTTVTFSSLEESLKNPEFLLSDFAKFDRPLMLHVAFQALDAFRKQEGRLPQAGSSGDGDKFMALFNDMNSKRESKAEVDERVLRLFASQATGSVSPMDTVIGGIAAQEVMKACSGKFMPIRQHFYFDSLECLPEEGDPTDLDPTGTRYDGLIATFGQTFLKKLKQQKWFLVGAGAIGCELLKVFAMLGLSASEEGKLIVTDMDTIEKSNLNRQFLFRPWDVTKLKSDVAAAAAKAMNPELNVVAHANKVGPDTEALYNDEFFESLDGVANALDNVEARQYMDSRCVFYEKPLLESGTLGTKGNTQVVIPHLTESYSSSQDPPEKSIPLCTLKSFPYKIEHTLQWARDLFEVMFKQTPENVNMYLRQSDYLENVMKKPGSEPLETLESLKESLVTHKPLSFDDCITWAVQKFTKLYRDSIMQLLHNFPPDRLTSEGVPFWSGTKRCPSPHEFDPENPLHLDFVIAAANLRANVFGLKGTRDVATFKNVLSTISVPPFVPKEGVKIETDEKAAQNQNQTPVSDTEELRTIAASLPPPSNLAGYCVNEQDFEKDDDSNFHMDFVTAASNLRATNYKIEPADKHKSKGIAGRIIPAIATTTAVVSGLVGLELCKIINGAKKKETYKNGFVNLALPFFAFSEPMPCPKKEYKGKEFTLWDRFDVDANQTLKQFIESFESEHGLEVGMMSCGVSMLYSGFMMSAQKREHRLGLTLKELVEEASKQPLGEHVRRFVLDVMAEDPDTGEDVDTPFVVAHIDKK</sequence>
<accession>F2UHA7</accession>
<dbReference type="Pfam" id="PF00899">
    <property type="entry name" value="ThiF"/>
    <property type="match status" value="1"/>
</dbReference>
<dbReference type="InterPro" id="IPR033127">
    <property type="entry name" value="UBQ-activ_enz_E1_Cys_AS"/>
</dbReference>
<dbReference type="FunFam" id="3.50.50.80:FF:000001">
    <property type="entry name" value="ubiquitin-like modifier-activating enzyme 1"/>
    <property type="match status" value="1"/>
</dbReference>
<dbReference type="InterPro" id="IPR032418">
    <property type="entry name" value="E1_FCCH"/>
</dbReference>
<keyword evidence="8 11" id="KW-0833">Ubl conjugation pathway</keyword>
<evidence type="ECO:0000256" key="3">
    <source>
        <dbReference type="ARBA" id="ARBA00005673"/>
    </source>
</evidence>
<evidence type="ECO:0000256" key="5">
    <source>
        <dbReference type="ARBA" id="ARBA00012990"/>
    </source>
</evidence>
<dbReference type="InterPro" id="IPR042302">
    <property type="entry name" value="E1_FCCH_sf"/>
</dbReference>
<dbReference type="UniPathway" id="UPA00143"/>
<dbReference type="Pfam" id="PF16191">
    <property type="entry name" value="E1_4HB"/>
    <property type="match status" value="1"/>
</dbReference>
<dbReference type="FunFam" id="3.40.50.720:FF:000015">
    <property type="entry name" value="Ubiquitin-activating enzyme E1 1"/>
    <property type="match status" value="1"/>
</dbReference>
<dbReference type="FunCoup" id="F2UHA7">
    <property type="interactions" value="2023"/>
</dbReference>
<dbReference type="FunFam" id="2.40.30.180:FF:000001">
    <property type="entry name" value="ubiquitin-like modifier-activating enzyme 1"/>
    <property type="match status" value="1"/>
</dbReference>
<dbReference type="EC" id="6.2.1.45" evidence="5"/>
<keyword evidence="6 11" id="KW-0436">Ligase</keyword>
<evidence type="ECO:0000259" key="12">
    <source>
        <dbReference type="SMART" id="SM00985"/>
    </source>
</evidence>
<organism evidence="14">
    <name type="scientific">Salpingoeca rosetta (strain ATCC 50818 / BSB-021)</name>
    <dbReference type="NCBI Taxonomy" id="946362"/>
    <lineage>
        <taxon>Eukaryota</taxon>
        <taxon>Choanoflagellata</taxon>
        <taxon>Craspedida</taxon>
        <taxon>Salpingoecidae</taxon>
        <taxon>Salpingoeca</taxon>
    </lineage>
</organism>
<dbReference type="InterPro" id="IPR038252">
    <property type="entry name" value="UBA_E1_C_sf"/>
</dbReference>
<dbReference type="PRINTS" id="PR01849">
    <property type="entry name" value="UBIQUITINACT"/>
</dbReference>
<dbReference type="Gene3D" id="3.50.50.80">
    <property type="entry name" value="Ubiquitin-activating enzyme E1, inactive adenylation domain, subdomain 1"/>
    <property type="match status" value="1"/>
</dbReference>
<dbReference type="AlphaFoldDB" id="F2UHA7"/>